<evidence type="ECO:0000313" key="3">
    <source>
        <dbReference type="Proteomes" id="UP000061660"/>
    </source>
</evidence>
<keyword evidence="3" id="KW-1185">Reference proteome</keyword>
<dbReference type="KEGG" id="pnp:IJ22_02480"/>
<dbReference type="Proteomes" id="UP000061660">
    <property type="component" value="Chromosome"/>
</dbReference>
<organism evidence="2 3">
    <name type="scientific">Paenibacillus naphthalenovorans</name>
    <dbReference type="NCBI Taxonomy" id="162209"/>
    <lineage>
        <taxon>Bacteria</taxon>
        <taxon>Bacillati</taxon>
        <taxon>Bacillota</taxon>
        <taxon>Bacilli</taxon>
        <taxon>Bacillales</taxon>
        <taxon>Paenibacillaceae</taxon>
        <taxon>Paenibacillus</taxon>
    </lineage>
</organism>
<dbReference type="STRING" id="162209.IJ22_02480"/>
<dbReference type="InterPro" id="IPR018743">
    <property type="entry name" value="DUF2292"/>
</dbReference>
<sequence>MAKPLDVDELWTHRIIQSINGLEYGTVQIVVHDGRIVQIERTERKRFESDQAVSAKETPRKPEKSNDFKKTKVYRTTGDFL</sequence>
<dbReference type="EMBL" id="CP013652">
    <property type="protein sequence ID" value="ALS20637.1"/>
    <property type="molecule type" value="Genomic_DNA"/>
</dbReference>
<evidence type="ECO:0000256" key="1">
    <source>
        <dbReference type="SAM" id="MobiDB-lite"/>
    </source>
</evidence>
<protein>
    <submittedName>
        <fullName evidence="2">Uncharacterized protein</fullName>
    </submittedName>
</protein>
<dbReference type="OrthoDB" id="2382414at2"/>
<feature type="compositionally biased region" description="Basic and acidic residues" evidence="1">
    <location>
        <begin position="57"/>
        <end position="70"/>
    </location>
</feature>
<name>A0A0U2VZU2_9BACL</name>
<reference evidence="2 3" key="2">
    <citation type="journal article" date="2016" name="Genome Announc.">
        <title>Complete Genome Sequences of Two Interactive Moderate Thermophiles, Paenibacillus napthalenovorans 32O-Y and Paenibacillus sp. 32O-W.</title>
        <authorList>
            <person name="Butler R.R.III."/>
            <person name="Wang J."/>
            <person name="Stark B.C."/>
            <person name="Pombert J.F."/>
        </authorList>
    </citation>
    <scope>NUCLEOTIDE SEQUENCE [LARGE SCALE GENOMIC DNA]</scope>
    <source>
        <strain evidence="2 3">32O-Y</strain>
    </source>
</reference>
<feature type="region of interest" description="Disordered" evidence="1">
    <location>
        <begin position="45"/>
        <end position="81"/>
    </location>
</feature>
<dbReference type="Pfam" id="PF10055">
    <property type="entry name" value="DUF2292"/>
    <property type="match status" value="1"/>
</dbReference>
<dbReference type="AlphaFoldDB" id="A0A0U2VZU2"/>
<accession>A0A0U2VZU2</accession>
<proteinExistence type="predicted"/>
<reference evidence="3" key="1">
    <citation type="submission" date="2015-12" db="EMBL/GenBank/DDBJ databases">
        <title>Complete genome sequences of two moderately thermophilic Paenibacillus species.</title>
        <authorList>
            <person name="Butler R.III."/>
            <person name="Wang J."/>
            <person name="Stark B.C."/>
            <person name="Pombert J.-F."/>
        </authorList>
    </citation>
    <scope>NUCLEOTIDE SEQUENCE [LARGE SCALE GENOMIC DNA]</scope>
    <source>
        <strain evidence="3">32O-Y</strain>
    </source>
</reference>
<dbReference type="PATRIC" id="fig|162209.4.peg.257"/>
<evidence type="ECO:0000313" key="2">
    <source>
        <dbReference type="EMBL" id="ALS20637.1"/>
    </source>
</evidence>
<gene>
    <name evidence="2" type="ORF">IJ22_02480</name>
</gene>
<dbReference type="RefSeq" id="WP_054819946.1">
    <property type="nucleotide sequence ID" value="NZ_BJCS01000008.1"/>
</dbReference>